<dbReference type="RefSeq" id="WP_275203058.1">
    <property type="nucleotide sequence ID" value="NZ_JARFID010000668.1"/>
</dbReference>
<feature type="non-terminal residue" evidence="2">
    <location>
        <position position="1"/>
    </location>
</feature>
<evidence type="ECO:0000313" key="3">
    <source>
        <dbReference type="Proteomes" id="UP001221924"/>
    </source>
</evidence>
<gene>
    <name evidence="2" type="ORF">PZH42_29185</name>
</gene>
<proteinExistence type="predicted"/>
<dbReference type="Proteomes" id="UP001221924">
    <property type="component" value="Unassembled WGS sequence"/>
</dbReference>
<evidence type="ECO:0000313" key="2">
    <source>
        <dbReference type="EMBL" id="MDE8698072.1"/>
    </source>
</evidence>
<evidence type="ECO:0000259" key="1">
    <source>
        <dbReference type="Pfam" id="PF17138"/>
    </source>
</evidence>
<dbReference type="InterPro" id="IPR033404">
    <property type="entry name" value="DUF5111"/>
</dbReference>
<feature type="domain" description="DUF5111" evidence="1">
    <location>
        <begin position="2"/>
        <end position="64"/>
    </location>
</feature>
<organism evidence="2 3">
    <name type="scientific">Bacteroides cellulosilyticus</name>
    <dbReference type="NCBI Taxonomy" id="246787"/>
    <lineage>
        <taxon>Bacteria</taxon>
        <taxon>Pseudomonadati</taxon>
        <taxon>Bacteroidota</taxon>
        <taxon>Bacteroidia</taxon>
        <taxon>Bacteroidales</taxon>
        <taxon>Bacteroidaceae</taxon>
        <taxon>Bacteroides</taxon>
    </lineage>
</organism>
<accession>A0AAW6MDH3</accession>
<dbReference type="AlphaFoldDB" id="A0AAW6MDH3"/>
<reference evidence="2" key="1">
    <citation type="submission" date="2023-03" db="EMBL/GenBank/DDBJ databases">
        <title>DFI Biobank Strains.</title>
        <authorList>
            <person name="Mostad J."/>
            <person name="Paddock L."/>
            <person name="Medina S."/>
            <person name="Waligurski E."/>
            <person name="Barat B."/>
            <person name="Smith R."/>
            <person name="Burgo V."/>
            <person name="Metcalfe C."/>
            <person name="Woodson C."/>
            <person name="Sundararajan A."/>
            <person name="Ramaswamy R."/>
            <person name="Lin H."/>
            <person name="Pamer E.G."/>
        </authorList>
    </citation>
    <scope>NUCLEOTIDE SEQUENCE</scope>
    <source>
        <strain evidence="2">DFI.9.5</strain>
    </source>
</reference>
<name>A0AAW6MDH3_9BACE</name>
<dbReference type="Pfam" id="PF17138">
    <property type="entry name" value="DUF5111"/>
    <property type="match status" value="1"/>
</dbReference>
<sequence length="64" mass="7017">VLYSDASDGDNKGFMGLTPWYNFYLKEGNGAVWGNDGVTGTAFVLSSEYDDEKRWNCWSPGIGG</sequence>
<dbReference type="EMBL" id="JARFID010000668">
    <property type="protein sequence ID" value="MDE8698072.1"/>
    <property type="molecule type" value="Genomic_DNA"/>
</dbReference>
<protein>
    <submittedName>
        <fullName evidence="2">DUF5111 domain-containing protein</fullName>
    </submittedName>
</protein>
<comment type="caution">
    <text evidence="2">The sequence shown here is derived from an EMBL/GenBank/DDBJ whole genome shotgun (WGS) entry which is preliminary data.</text>
</comment>